<dbReference type="KEGG" id="lmat:92515725"/>
<dbReference type="GeneID" id="92515725"/>
<reference evidence="3" key="1">
    <citation type="journal article" date="2021" name="Microbiol. Resour. Announc.">
        <title>LGAAP: Leishmaniinae Genome Assembly and Annotation Pipeline.</title>
        <authorList>
            <person name="Almutairi H."/>
            <person name="Urbaniak M.D."/>
            <person name="Bates M.D."/>
            <person name="Jariyapan N."/>
            <person name="Kwakye-Nuako G."/>
            <person name="Thomaz-Soccol V."/>
            <person name="Al-Salem W.S."/>
            <person name="Dillon R.J."/>
            <person name="Bates P.A."/>
            <person name="Gatherer D."/>
        </authorList>
    </citation>
    <scope>NUCLEOTIDE SEQUENCE [LARGE SCALE GENOMIC DNA]</scope>
</reference>
<dbReference type="RefSeq" id="XP_067179848.1">
    <property type="nucleotide sequence ID" value="XM_067323213.1"/>
</dbReference>
<proteinExistence type="predicted"/>
<feature type="region of interest" description="Disordered" evidence="1">
    <location>
        <begin position="1591"/>
        <end position="1615"/>
    </location>
</feature>
<protein>
    <submittedName>
        <fullName evidence="2">Uncharacterized protein</fullName>
    </submittedName>
</protein>
<feature type="compositionally biased region" description="Low complexity" evidence="1">
    <location>
        <begin position="27"/>
        <end position="37"/>
    </location>
</feature>
<evidence type="ECO:0000313" key="2">
    <source>
        <dbReference type="EMBL" id="KAG5482055.1"/>
    </source>
</evidence>
<dbReference type="Proteomes" id="UP000673552">
    <property type="component" value="Unassembled WGS sequence"/>
</dbReference>
<feature type="region of interest" description="Disordered" evidence="1">
    <location>
        <begin position="1561"/>
        <end position="1580"/>
    </location>
</feature>
<feature type="region of interest" description="Disordered" evidence="1">
    <location>
        <begin position="1733"/>
        <end position="1788"/>
    </location>
</feature>
<reference evidence="3" key="2">
    <citation type="journal article" date="2021" name="Sci. Data">
        <title>Chromosome-scale genome sequencing, assembly and annotation of six genomes from subfamily Leishmaniinae.</title>
        <authorList>
            <person name="Almutairi H."/>
            <person name="Urbaniak M.D."/>
            <person name="Bates M.D."/>
            <person name="Jariyapan N."/>
            <person name="Kwakye-Nuako G."/>
            <person name="Thomaz Soccol V."/>
            <person name="Al-Salem W.S."/>
            <person name="Dillon R.J."/>
            <person name="Bates P.A."/>
            <person name="Gatherer D."/>
        </authorList>
    </citation>
    <scope>NUCLEOTIDE SEQUENCE [LARGE SCALE GENOMIC DNA]</scope>
</reference>
<sequence length="1882" mass="202084">MPSGTAPLSSIQVKLDGAAKLTGRPLSSSQSHASSPSEAGIQSGQVPRHVCDGSNAGAVFGTHCLEPVSGVRGSRSELTSALSSVDATMDRCLKPSQSLVQPSSSAPHSGSLSWRKVGTTTAVPPTPTTMKVFNPSFFSKKASAAPAQATAATSAAEAMPLKTFALTARMSSQSPTQRAVATPAAAAAVALSSKVRLSRRRDSAWARTSVLAQARHRRLLPLIGTEKRRHEEECDGAVIPTACSTQESPLARTTSLSSETQGNMSGGVATPDTPLRQCSYRSSFQPLAALSSQLSCNAAAAAASARGSGAAAGGFAVGARQQSRGSQVSEAAAPPQEGETALSSLTSLQQRLWGRTGGMCPVAPITTEHDIDDPEPRLVCERQTRSTVMPLLPTRRLRASAGVSTESCKVRPEAATAGRFALAPTVAQWKLLLDIERAHGERGKHIAHMLIERLLGLTATVGPFSNRHPGGSAFDRLYELCQDTHSDEDGSGPSGGGHLRPLCERAAVGAYLLSSLLDGLPRHQQSLSPYIHMLLDFTFVTDTPTNRAILGGCVQDGGILRALEMMREGSGGDGEKAEKTSPLPPGVMGCGPTSQKSGEAHHGSRPFSLTGGRRSIGEGLYELLYPNFTRVTYVAAHYDAAQATVALAHYVRSRELHQLSVPRLLAYTHRNWMRWLMRAVLRAWQHLCRERRVQEQRQRARWAERWTGERVRINLRRWRGYAALTLQIAEADSLAKALLAEKRACIERLEKESASMQACSALLQHTLHRQEETRDSIEGVIVQREQVYKKLLRQVREMDRVGSLMLRSLLLPDAPPVPDEEDVFNGLPAAANSASSFGDQRSSVMSLSVSTVDLRSLAVTPPFSTDSGELNVWQPPHALVALPTLLRWAKACVAKVQAEYVSFFPEEDGIDDAAAAAEGSARDVTTQERPKEEEDMMEGNASPRGSSVASALTRPQAKLDGNPLAASPMIAALSSRASSSDGFSSRSREPTRSRFIGLEVLLAPTAAEVPASTTRSSSASDTVLVPLHLLLLLMRGCSGAQGSSGVVGYGGKEVCGKTAITLVTASGAAVASLADGDGVSSATCPSWDLVRAVELTDRVVLNECHALLRKDAMALTGSDARDTNTTMSSAARGQRPSPTLSTSDDNKSTPTSVSATGVSIMYRLTSATREKLRQVCRVVVDSYEQLTGTACVVTADRLFERSRGTLLVLIAALMRYYTNWATHCSQQLAPISIKRKCAAPLASTAAAHEGTKHMTYEEWSHPPHSHRGWLAQVRFQAQWIALSFSALHEAVLMATHPPDVLSMLEQERVAGLLQRISLTELTGLLCWSPERTMQSFVDMIGVVERYAPSLRLLFHRYALPLAQLRAGGEGAKGSPTQGGDAYITGNTVWGLLCLTGLAGQAPRSSGAPSKRGVSSVPVSAAVSSQPLSATLHRPAVYSLIEHVAHGVLAANGVQQQQQRASMRGRSNFTTSPTATGPPSLSDGTYSPRRTKPTHVVSVSCRGRPIPCYARALRDDRHVDLRADAGAVCVDFVQFVKLIIRLAHAWQCQQLQQQLLMAEEEAPRHAETGEEGGRRATRSLTDVSAGTPLAGVARSSRSSSVAHSASSQQQRCPSRATEKSASCDHVQYEGVDYASPLYPAYFDTFLGRLLLPRLLGANRWISAAQRAFLRKPVLALLAQNHDALLTVFKTYQRPSECRGVRGALPPPFSSLSEPRTSTRIVKAEQHTSVSVMAGHEGGWSHGESASLVSPATDRNSRQGSTAAGRLPIALDPNQRRLPSRSSHSGPAPGARDVGIVSILRWTDVQAMAKDLEWFRETRLSEVELRHCFDHVVADGAREGEVLFFAEFLRLLCAIAGYARPDPTVPLEVKLDSFLQTRVLGMLE</sequence>
<feature type="region of interest" description="Disordered" evidence="1">
    <location>
        <begin position="1454"/>
        <end position="1496"/>
    </location>
</feature>
<feature type="compositionally biased region" description="Low complexity" evidence="1">
    <location>
        <begin position="1591"/>
        <end position="1610"/>
    </location>
</feature>
<feature type="compositionally biased region" description="Polar residues" evidence="1">
    <location>
        <begin position="1745"/>
        <end position="1760"/>
    </location>
</feature>
<feature type="region of interest" description="Disordered" evidence="1">
    <location>
        <begin position="245"/>
        <end position="274"/>
    </location>
</feature>
<feature type="region of interest" description="Disordered" evidence="1">
    <location>
        <begin position="916"/>
        <end position="953"/>
    </location>
</feature>
<feature type="compositionally biased region" description="Polar residues" evidence="1">
    <location>
        <begin position="245"/>
        <end position="263"/>
    </location>
</feature>
<feature type="region of interest" description="Disordered" evidence="1">
    <location>
        <begin position="19"/>
        <end position="48"/>
    </location>
</feature>
<dbReference type="EMBL" id="JAFEUZ010000016">
    <property type="protein sequence ID" value="KAG5482055.1"/>
    <property type="molecule type" value="Genomic_DNA"/>
</dbReference>
<feature type="compositionally biased region" description="Basic and acidic residues" evidence="1">
    <location>
        <begin position="1561"/>
        <end position="1573"/>
    </location>
</feature>
<dbReference type="OrthoDB" id="247450at2759"/>
<name>A0A836HDD4_9TRYP</name>
<feature type="region of interest" description="Disordered" evidence="1">
    <location>
        <begin position="569"/>
        <end position="609"/>
    </location>
</feature>
<feature type="region of interest" description="Disordered" evidence="1">
    <location>
        <begin position="1119"/>
        <end position="1152"/>
    </location>
</feature>
<evidence type="ECO:0000313" key="3">
    <source>
        <dbReference type="Proteomes" id="UP000673552"/>
    </source>
</evidence>
<gene>
    <name evidence="2" type="ORF">LSCM1_05770</name>
</gene>
<evidence type="ECO:0000256" key="1">
    <source>
        <dbReference type="SAM" id="MobiDB-lite"/>
    </source>
</evidence>
<feature type="compositionally biased region" description="Polar residues" evidence="1">
    <location>
        <begin position="1454"/>
        <end position="1484"/>
    </location>
</feature>
<organism evidence="2 3">
    <name type="scientific">Leishmania martiniquensis</name>
    <dbReference type="NCBI Taxonomy" id="1580590"/>
    <lineage>
        <taxon>Eukaryota</taxon>
        <taxon>Discoba</taxon>
        <taxon>Euglenozoa</taxon>
        <taxon>Kinetoplastea</taxon>
        <taxon>Metakinetoplastina</taxon>
        <taxon>Trypanosomatida</taxon>
        <taxon>Trypanosomatidae</taxon>
        <taxon>Leishmaniinae</taxon>
        <taxon>Leishmania</taxon>
    </lineage>
</organism>
<keyword evidence="3" id="KW-1185">Reference proteome</keyword>
<comment type="caution">
    <text evidence="2">The sequence shown here is derived from an EMBL/GenBank/DDBJ whole genome shotgun (WGS) entry which is preliminary data.</text>
</comment>
<feature type="compositionally biased region" description="Polar residues" evidence="1">
    <location>
        <begin position="1123"/>
        <end position="1152"/>
    </location>
</feature>
<accession>A0A836HDD4</accession>